<protein>
    <submittedName>
        <fullName evidence="6">Glycosyltransferase family 61 protein</fullName>
    </submittedName>
</protein>
<keyword evidence="3" id="KW-0325">Glycoprotein</keyword>
<evidence type="ECO:0000259" key="5">
    <source>
        <dbReference type="Pfam" id="PF04577"/>
    </source>
</evidence>
<dbReference type="OrthoDB" id="182122at2"/>
<name>A0A559KI74_9BACL</name>
<feature type="domain" description="Glycosyltransferase 61 catalytic" evidence="5">
    <location>
        <begin position="181"/>
        <end position="350"/>
    </location>
</feature>
<dbReference type="PANTHER" id="PTHR20961">
    <property type="entry name" value="GLYCOSYLTRANSFERASE"/>
    <property type="match status" value="1"/>
</dbReference>
<evidence type="ECO:0000256" key="3">
    <source>
        <dbReference type="ARBA" id="ARBA00023180"/>
    </source>
</evidence>
<feature type="compositionally biased region" description="Basic residues" evidence="4">
    <location>
        <begin position="28"/>
        <end position="49"/>
    </location>
</feature>
<comment type="caution">
    <text evidence="6">The sequence shown here is derived from an EMBL/GenBank/DDBJ whole genome shotgun (WGS) entry which is preliminary data.</text>
</comment>
<dbReference type="InterPro" id="IPR049625">
    <property type="entry name" value="Glyco_transf_61_cat"/>
</dbReference>
<evidence type="ECO:0000313" key="7">
    <source>
        <dbReference type="Proteomes" id="UP000317036"/>
    </source>
</evidence>
<accession>A0A559KI74</accession>
<evidence type="ECO:0000313" key="6">
    <source>
        <dbReference type="EMBL" id="TVY11835.1"/>
    </source>
</evidence>
<dbReference type="RefSeq" id="WP_144842417.1">
    <property type="nucleotide sequence ID" value="NZ_VNJI01000001.1"/>
</dbReference>
<dbReference type="Pfam" id="PF04577">
    <property type="entry name" value="Glyco_transf_61"/>
    <property type="match status" value="1"/>
</dbReference>
<dbReference type="GO" id="GO:0016757">
    <property type="term" value="F:glycosyltransferase activity"/>
    <property type="evidence" value="ECO:0007669"/>
    <property type="project" value="UniProtKB-KW"/>
</dbReference>
<organism evidence="6 7">
    <name type="scientific">Paenibacillus cremeus</name>
    <dbReference type="NCBI Taxonomy" id="2163881"/>
    <lineage>
        <taxon>Bacteria</taxon>
        <taxon>Bacillati</taxon>
        <taxon>Bacillota</taxon>
        <taxon>Bacilli</taxon>
        <taxon>Bacillales</taxon>
        <taxon>Paenibacillaceae</taxon>
        <taxon>Paenibacillus</taxon>
    </lineage>
</organism>
<feature type="region of interest" description="Disordered" evidence="4">
    <location>
        <begin position="13"/>
        <end position="49"/>
    </location>
</feature>
<reference evidence="6 7" key="1">
    <citation type="submission" date="2019-07" db="EMBL/GenBank/DDBJ databases">
        <authorList>
            <person name="Kim J."/>
        </authorList>
    </citation>
    <scope>NUCLEOTIDE SEQUENCE [LARGE SCALE GENOMIC DNA]</scope>
    <source>
        <strain evidence="6 7">JC52</strain>
    </source>
</reference>
<keyword evidence="7" id="KW-1185">Reference proteome</keyword>
<dbReference type="InterPro" id="IPR007657">
    <property type="entry name" value="Glycosyltransferase_61"/>
</dbReference>
<dbReference type="AlphaFoldDB" id="A0A559KI74"/>
<dbReference type="Proteomes" id="UP000317036">
    <property type="component" value="Unassembled WGS sequence"/>
</dbReference>
<evidence type="ECO:0000256" key="2">
    <source>
        <dbReference type="ARBA" id="ARBA00022679"/>
    </source>
</evidence>
<keyword evidence="1" id="KW-0328">Glycosyltransferase</keyword>
<keyword evidence="2 6" id="KW-0808">Transferase</keyword>
<gene>
    <name evidence="6" type="ORF">FPZ49_00640</name>
</gene>
<evidence type="ECO:0000256" key="4">
    <source>
        <dbReference type="SAM" id="MobiDB-lite"/>
    </source>
</evidence>
<evidence type="ECO:0000256" key="1">
    <source>
        <dbReference type="ARBA" id="ARBA00022676"/>
    </source>
</evidence>
<dbReference type="EMBL" id="VNJI01000001">
    <property type="protein sequence ID" value="TVY11835.1"/>
    <property type="molecule type" value="Genomic_DNA"/>
</dbReference>
<sequence>MAVKTRRLRFRRIRKGTPLLGARSGSSRSRRARRKRRFRLSTRTKAAASRKKAYVPPPFGYSLTTEEWTQSQTPRPFYQHIYASQTYPLKPPRSVDGYVHREFTSPQLTTLPSFVSVIPEGRIWGASGAVISADNKLLWDVTDDYLDSPRKHPVFQEARLDPVLYTTEPVGVLTYRDSGNYFHWMYDVLPRLELYRHSPIPIQRYVVNSIPRPFQLETLNALGIRNEQLIQAHPHMHLQVKHLVVGSWSGRSVFPKWPCEFLRRHFLPQQFQTPKGERIYVSRATAPFRKVSNEDEIMQILARFGFQHVVMDSMPVTEQAKLFASADAIVAAHGAALCNLVFCHPGTKVIELFSHMYVSPLYWIFSQYMDLSYYYLFGADSGNLNVWINPALLADTLRLAGM</sequence>
<proteinExistence type="predicted"/>